<gene>
    <name evidence="2" type="ORF">CCMP2556_LOCUS4034</name>
</gene>
<dbReference type="Proteomes" id="UP001642484">
    <property type="component" value="Unassembled WGS sequence"/>
</dbReference>
<keyword evidence="3" id="KW-1185">Reference proteome</keyword>
<feature type="region of interest" description="Disordered" evidence="1">
    <location>
        <begin position="52"/>
        <end position="74"/>
    </location>
</feature>
<sequence>MASQPSTEFWLKPPMQQAIPELLQSPSESPIWERDDLLMPVLEDDVLLFEAAEDSDEETAETLPSATGKGKGGV</sequence>
<dbReference type="EMBL" id="CAXAMN010001625">
    <property type="protein sequence ID" value="CAK8995457.1"/>
    <property type="molecule type" value="Genomic_DNA"/>
</dbReference>
<reference evidence="2 3" key="1">
    <citation type="submission" date="2024-02" db="EMBL/GenBank/DDBJ databases">
        <authorList>
            <person name="Chen Y."/>
            <person name="Shah S."/>
            <person name="Dougan E. K."/>
            <person name="Thang M."/>
            <person name="Chan C."/>
        </authorList>
    </citation>
    <scope>NUCLEOTIDE SEQUENCE [LARGE SCALE GENOMIC DNA]</scope>
</reference>
<evidence type="ECO:0000256" key="1">
    <source>
        <dbReference type="SAM" id="MobiDB-lite"/>
    </source>
</evidence>
<proteinExistence type="predicted"/>
<evidence type="ECO:0000313" key="3">
    <source>
        <dbReference type="Proteomes" id="UP001642484"/>
    </source>
</evidence>
<comment type="caution">
    <text evidence="2">The sequence shown here is derived from an EMBL/GenBank/DDBJ whole genome shotgun (WGS) entry which is preliminary data.</text>
</comment>
<accession>A0ABP0HZ26</accession>
<name>A0ABP0HZ26_9DINO</name>
<organism evidence="2 3">
    <name type="scientific">Durusdinium trenchii</name>
    <dbReference type="NCBI Taxonomy" id="1381693"/>
    <lineage>
        <taxon>Eukaryota</taxon>
        <taxon>Sar</taxon>
        <taxon>Alveolata</taxon>
        <taxon>Dinophyceae</taxon>
        <taxon>Suessiales</taxon>
        <taxon>Symbiodiniaceae</taxon>
        <taxon>Durusdinium</taxon>
    </lineage>
</organism>
<protein>
    <submittedName>
        <fullName evidence="2">Uncharacterized protein</fullName>
    </submittedName>
</protein>
<evidence type="ECO:0000313" key="2">
    <source>
        <dbReference type="EMBL" id="CAK8995457.1"/>
    </source>
</evidence>